<keyword evidence="3 6" id="KW-0812">Transmembrane</keyword>
<gene>
    <name evidence="10" type="ORF">DW042_09900</name>
    <name evidence="9" type="ORF">DXD03_20865</name>
    <name evidence="8" type="ORF">GAZ26_09875</name>
</gene>
<evidence type="ECO:0000256" key="6">
    <source>
        <dbReference type="SAM" id="Phobius"/>
    </source>
</evidence>
<feature type="transmembrane region" description="Helical" evidence="6">
    <location>
        <begin position="226"/>
        <end position="247"/>
    </location>
</feature>
<feature type="transmembrane region" description="Helical" evidence="6">
    <location>
        <begin position="350"/>
        <end position="368"/>
    </location>
</feature>
<evidence type="ECO:0000256" key="1">
    <source>
        <dbReference type="ARBA" id="ARBA00004429"/>
    </source>
</evidence>
<feature type="transmembrane region" description="Helical" evidence="6">
    <location>
        <begin position="35"/>
        <end position="60"/>
    </location>
</feature>
<dbReference type="InterPro" id="IPR011701">
    <property type="entry name" value="MFS"/>
</dbReference>
<feature type="transmembrane region" description="Helical" evidence="6">
    <location>
        <begin position="95"/>
        <end position="113"/>
    </location>
</feature>
<evidence type="ECO:0000313" key="12">
    <source>
        <dbReference type="Proteomes" id="UP000284417"/>
    </source>
</evidence>
<dbReference type="Proteomes" id="UP000261210">
    <property type="component" value="Unassembled WGS sequence"/>
</dbReference>
<keyword evidence="2" id="KW-1003">Cell membrane</keyword>
<evidence type="ECO:0000313" key="8">
    <source>
        <dbReference type="EMBL" id="KAB6424440.1"/>
    </source>
</evidence>
<keyword evidence="4 6" id="KW-1133">Transmembrane helix</keyword>
<dbReference type="GO" id="GO:0022857">
    <property type="term" value="F:transmembrane transporter activity"/>
    <property type="evidence" value="ECO:0007669"/>
    <property type="project" value="InterPro"/>
</dbReference>
<evidence type="ECO:0000256" key="3">
    <source>
        <dbReference type="ARBA" id="ARBA00022692"/>
    </source>
</evidence>
<keyword evidence="5 6" id="KW-0472">Membrane</keyword>
<dbReference type="Gene3D" id="1.20.1250.20">
    <property type="entry name" value="MFS general substrate transporter like domains"/>
    <property type="match status" value="2"/>
</dbReference>
<dbReference type="EMBL" id="WDCG01000008">
    <property type="protein sequence ID" value="KAB6424440.1"/>
    <property type="molecule type" value="Genomic_DNA"/>
</dbReference>
<feature type="transmembrane region" description="Helical" evidence="6">
    <location>
        <begin position="380"/>
        <end position="398"/>
    </location>
</feature>
<feature type="transmembrane region" description="Helical" evidence="6">
    <location>
        <begin position="7"/>
        <end position="23"/>
    </location>
</feature>
<feature type="transmembrane region" description="Helical" evidence="6">
    <location>
        <begin position="318"/>
        <end position="338"/>
    </location>
</feature>
<dbReference type="EMBL" id="QSQU01000043">
    <property type="protein sequence ID" value="RGK57613.1"/>
    <property type="molecule type" value="Genomic_DNA"/>
</dbReference>
<dbReference type="CDD" id="cd17394">
    <property type="entry name" value="MFS_FucP_like"/>
    <property type="match status" value="1"/>
</dbReference>
<dbReference type="Proteomes" id="UP000284417">
    <property type="component" value="Unassembled WGS sequence"/>
</dbReference>
<reference evidence="8 13" key="2">
    <citation type="journal article" date="2019" name="Nat. Med.">
        <title>A library of human gut bacterial isolates paired with longitudinal multiomics data enables mechanistic microbiome research.</title>
        <authorList>
            <person name="Poyet M."/>
            <person name="Groussin M."/>
            <person name="Gibbons S.M."/>
            <person name="Avila-Pacheco J."/>
            <person name="Jiang X."/>
            <person name="Kearney S.M."/>
            <person name="Perrotta A.R."/>
            <person name="Berdy B."/>
            <person name="Zhao S."/>
            <person name="Lieberman T.D."/>
            <person name="Swanson P.K."/>
            <person name="Smith M."/>
            <person name="Roesemann S."/>
            <person name="Alexander J.E."/>
            <person name="Rich S.A."/>
            <person name="Livny J."/>
            <person name="Vlamakis H."/>
            <person name="Clish C."/>
            <person name="Bullock K."/>
            <person name="Deik A."/>
            <person name="Scott J."/>
            <person name="Pierce K.A."/>
            <person name="Xavier R.J."/>
            <person name="Alm E.J."/>
        </authorList>
    </citation>
    <scope>NUCLEOTIDE SEQUENCE [LARGE SCALE GENOMIC DNA]</scope>
    <source>
        <strain evidence="8 13">BIOML-A7</strain>
    </source>
</reference>
<dbReference type="InterPro" id="IPR036259">
    <property type="entry name" value="MFS_trans_sf"/>
</dbReference>
<feature type="transmembrane region" description="Helical" evidence="6">
    <location>
        <begin position="293"/>
        <end position="312"/>
    </location>
</feature>
<evidence type="ECO:0000256" key="5">
    <source>
        <dbReference type="ARBA" id="ARBA00023136"/>
    </source>
</evidence>
<dbReference type="InterPro" id="IPR020846">
    <property type="entry name" value="MFS_dom"/>
</dbReference>
<evidence type="ECO:0000256" key="2">
    <source>
        <dbReference type="ARBA" id="ARBA00022475"/>
    </source>
</evidence>
<dbReference type="Pfam" id="PF07690">
    <property type="entry name" value="MFS_1"/>
    <property type="match status" value="1"/>
</dbReference>
<dbReference type="SUPFAM" id="SSF103473">
    <property type="entry name" value="MFS general substrate transporter"/>
    <property type="match status" value="1"/>
</dbReference>
<dbReference type="InterPro" id="IPR050375">
    <property type="entry name" value="MFS_TsgA-like"/>
</dbReference>
<dbReference type="EMBL" id="QROC01000010">
    <property type="protein sequence ID" value="RHK97736.1"/>
    <property type="molecule type" value="Genomic_DNA"/>
</dbReference>
<feature type="transmembrane region" description="Helical" evidence="6">
    <location>
        <begin position="125"/>
        <end position="148"/>
    </location>
</feature>
<sequence>MLALIMAFWFTISFITNILGPLIPDIIHNFNLSDLAMAGFIPTSFFLAYAIMSIPAGLLIDRFGEKPVLFGGFLMPFIGTILFACMHTYPMLLASSFIIGLGMAMLQTVLNPLQRTVGGEENYAFIAELAQFMFGIASFLSPLVYTYLIRELDPATYTAGKGFFIDLLADITPREMPWVSLYWVFTILLLVMLIAVGVSRFPKIELKEDEKSGSKDSYLALFKQKYVWLFFLGIFCYVSTEQGTSIFMSTFLEQYHGVNPQTDGAQAVSYFWGLMTAGCLVGMILLKLIDSKRLLQISGILTIILLLSALFGSKEVSMIAFPAVGFSISMMYSIVFSLALNSASQHHGSFAGILCSAIVGGAGGPMIVSTLADATSLRTGMLFILVFVGYITFIGFWARPLINNKTVRLKDLFKQR</sequence>
<evidence type="ECO:0000313" key="11">
    <source>
        <dbReference type="Proteomes" id="UP000261210"/>
    </source>
</evidence>
<dbReference type="PANTHER" id="PTHR43702">
    <property type="entry name" value="L-FUCOSE-PROTON SYMPORTER"/>
    <property type="match status" value="1"/>
</dbReference>
<dbReference type="GO" id="GO:0005886">
    <property type="term" value="C:plasma membrane"/>
    <property type="evidence" value="ECO:0007669"/>
    <property type="project" value="UniProtKB-SubCell"/>
</dbReference>
<evidence type="ECO:0000313" key="9">
    <source>
        <dbReference type="EMBL" id="RGK57613.1"/>
    </source>
</evidence>
<name>A0A3E4N5Z6_9BACE</name>
<protein>
    <submittedName>
        <fullName evidence="8 9">MFS transporter</fullName>
    </submittedName>
</protein>
<comment type="subcellular location">
    <subcellularLocation>
        <location evidence="1">Cell inner membrane</location>
        <topology evidence="1">Multi-pass membrane protein</topology>
    </subcellularLocation>
</comment>
<dbReference type="AlphaFoldDB" id="A0A3E4N5Z6"/>
<dbReference type="Proteomes" id="UP000471447">
    <property type="component" value="Unassembled WGS sequence"/>
</dbReference>
<organism evidence="9 11">
    <name type="scientific">Bacteroides xylanisolvens</name>
    <dbReference type="NCBI Taxonomy" id="371601"/>
    <lineage>
        <taxon>Bacteria</taxon>
        <taxon>Pseudomonadati</taxon>
        <taxon>Bacteroidota</taxon>
        <taxon>Bacteroidia</taxon>
        <taxon>Bacteroidales</taxon>
        <taxon>Bacteroidaceae</taxon>
        <taxon>Bacteroides</taxon>
    </lineage>
</organism>
<feature type="transmembrane region" description="Helical" evidence="6">
    <location>
        <begin position="267"/>
        <end position="286"/>
    </location>
</feature>
<proteinExistence type="predicted"/>
<dbReference type="PROSITE" id="PS50850">
    <property type="entry name" value="MFS"/>
    <property type="match status" value="1"/>
</dbReference>
<evidence type="ECO:0000313" key="10">
    <source>
        <dbReference type="EMBL" id="RHK97736.1"/>
    </source>
</evidence>
<reference evidence="11 12" key="1">
    <citation type="submission" date="2018-08" db="EMBL/GenBank/DDBJ databases">
        <title>A genome reference for cultivated species of the human gut microbiota.</title>
        <authorList>
            <person name="Zou Y."/>
            <person name="Xue W."/>
            <person name="Luo G."/>
        </authorList>
    </citation>
    <scope>NUCLEOTIDE SEQUENCE [LARGE SCALE GENOMIC DNA]</scope>
    <source>
        <strain evidence="10 12">AF39-6AC</strain>
        <strain evidence="9 11">TF10-34</strain>
    </source>
</reference>
<comment type="caution">
    <text evidence="9">The sequence shown here is derived from an EMBL/GenBank/DDBJ whole genome shotgun (WGS) entry which is preliminary data.</text>
</comment>
<feature type="domain" description="Major facilitator superfamily (MFS) profile" evidence="7">
    <location>
        <begin position="1"/>
        <end position="407"/>
    </location>
</feature>
<feature type="transmembrane region" description="Helical" evidence="6">
    <location>
        <begin position="181"/>
        <end position="201"/>
    </location>
</feature>
<evidence type="ECO:0000256" key="4">
    <source>
        <dbReference type="ARBA" id="ARBA00022989"/>
    </source>
</evidence>
<feature type="transmembrane region" description="Helical" evidence="6">
    <location>
        <begin position="67"/>
        <end position="89"/>
    </location>
</feature>
<evidence type="ECO:0000259" key="7">
    <source>
        <dbReference type="PROSITE" id="PS50850"/>
    </source>
</evidence>
<dbReference type="PANTHER" id="PTHR43702:SF12">
    <property type="entry name" value="N-ACETYL GLUCOSAMINE TRANSPORTER NAGP"/>
    <property type="match status" value="1"/>
</dbReference>
<evidence type="ECO:0000313" key="13">
    <source>
        <dbReference type="Proteomes" id="UP000471447"/>
    </source>
</evidence>
<accession>A0A3E4N5Z6</accession>